<sequence>MTIATRATAEQDGRHWGERETVGVEDAEDGVNVVAECVVEVEIGLGEGRRVPAEIGEDGLGRAGVVLDDEGLLDVHEFPYTDGANSDGAIGVMAGLEEAAGQKDLYQYELEYGVYSPEKRASEEGEGEAAEAGGIIGWDCMICVGRKAGIRKSSFCSTDASCIASLLYGNRASEGRTKDRTLVSTAEWMGTKK</sequence>
<reference evidence="1" key="1">
    <citation type="submission" date="2021-06" db="EMBL/GenBank/DDBJ databases">
        <authorList>
            <person name="Kallberg Y."/>
            <person name="Tangrot J."/>
            <person name="Rosling A."/>
        </authorList>
    </citation>
    <scope>NUCLEOTIDE SEQUENCE</scope>
    <source>
        <strain evidence="1">CL356</strain>
    </source>
</reference>
<name>A0ACA9PWD9_9GLOM</name>
<keyword evidence="2" id="KW-1185">Reference proteome</keyword>
<protein>
    <submittedName>
        <fullName evidence="1">9777_t:CDS:1</fullName>
    </submittedName>
</protein>
<evidence type="ECO:0000313" key="2">
    <source>
        <dbReference type="Proteomes" id="UP000789525"/>
    </source>
</evidence>
<proteinExistence type="predicted"/>
<feature type="non-terminal residue" evidence="1">
    <location>
        <position position="193"/>
    </location>
</feature>
<comment type="caution">
    <text evidence="1">The sequence shown here is derived from an EMBL/GenBank/DDBJ whole genome shotgun (WGS) entry which is preliminary data.</text>
</comment>
<dbReference type="Proteomes" id="UP000789525">
    <property type="component" value="Unassembled WGS sequence"/>
</dbReference>
<accession>A0ACA9PWD9</accession>
<evidence type="ECO:0000313" key="1">
    <source>
        <dbReference type="EMBL" id="CAG8723964.1"/>
    </source>
</evidence>
<gene>
    <name evidence="1" type="ORF">ACOLOM_LOCUS11271</name>
</gene>
<organism evidence="1 2">
    <name type="scientific">Acaulospora colombiana</name>
    <dbReference type="NCBI Taxonomy" id="27376"/>
    <lineage>
        <taxon>Eukaryota</taxon>
        <taxon>Fungi</taxon>
        <taxon>Fungi incertae sedis</taxon>
        <taxon>Mucoromycota</taxon>
        <taxon>Glomeromycotina</taxon>
        <taxon>Glomeromycetes</taxon>
        <taxon>Diversisporales</taxon>
        <taxon>Acaulosporaceae</taxon>
        <taxon>Acaulospora</taxon>
    </lineage>
</organism>
<dbReference type="EMBL" id="CAJVPT010039866">
    <property type="protein sequence ID" value="CAG8723964.1"/>
    <property type="molecule type" value="Genomic_DNA"/>
</dbReference>